<evidence type="ECO:0000256" key="1">
    <source>
        <dbReference type="SAM" id="Phobius"/>
    </source>
</evidence>
<evidence type="ECO:0000313" key="4">
    <source>
        <dbReference type="Proteomes" id="UP000003039"/>
    </source>
</evidence>
<keyword evidence="1" id="KW-0472">Membrane</keyword>
<feature type="chain" id="PRO_5002863460" description="Phage coat protein" evidence="2">
    <location>
        <begin position="27"/>
        <end position="78"/>
    </location>
</feature>
<evidence type="ECO:0000313" key="3">
    <source>
        <dbReference type="EMBL" id="EED67517.1"/>
    </source>
</evidence>
<name>B7WUK4_COMTK</name>
<protein>
    <recommendedName>
        <fullName evidence="5">Phage coat protein</fullName>
    </recommendedName>
</protein>
<reference evidence="3 4" key="1">
    <citation type="journal article" date="2004" name="Appl. Environ. Microbiol.">
        <title>Mineralization of individual congeners of linear alkylbenzenesulfonate by defined pairs of heterotrophic bacteria.</title>
        <authorList>
            <person name="Schleheck D."/>
            <person name="Knepper T.P."/>
            <person name="Fischer K."/>
            <person name="Cook A.M."/>
        </authorList>
    </citation>
    <scope>NUCLEOTIDE SEQUENCE [LARGE SCALE GENOMIC DNA]</scope>
    <source>
        <strain evidence="4">DSM 14576 / KF-1</strain>
    </source>
</reference>
<evidence type="ECO:0000256" key="2">
    <source>
        <dbReference type="SAM" id="SignalP"/>
    </source>
</evidence>
<feature type="transmembrane region" description="Helical" evidence="1">
    <location>
        <begin position="42"/>
        <end position="66"/>
    </location>
</feature>
<keyword evidence="1" id="KW-1133">Transmembrane helix</keyword>
<gene>
    <name evidence="3" type="ORF">CtesDRAFT_PD2463</name>
</gene>
<accession>B7WUK4</accession>
<dbReference type="AlphaFoldDB" id="B7WUK4"/>
<dbReference type="EMBL" id="AAUJ02000001">
    <property type="protein sequence ID" value="EED67517.1"/>
    <property type="molecule type" value="Genomic_DNA"/>
</dbReference>
<keyword evidence="1" id="KW-0812">Transmembrane</keyword>
<keyword evidence="2" id="KW-0732">Signal</keyword>
<dbReference type="RefSeq" id="WP_003055224.1">
    <property type="nucleotide sequence ID" value="NZ_AAUJ02000001.1"/>
</dbReference>
<sequence length="78" mass="7809" precursor="true">MKEKLKTLRARAMVLALSAGPALAMAADPTDPVAAIGQAKTDISLIIVAGGGALVTLALLGVGWVVGARFVKKLGRAG</sequence>
<dbReference type="Proteomes" id="UP000003039">
    <property type="component" value="Unassembled WGS sequence"/>
</dbReference>
<proteinExistence type="predicted"/>
<comment type="caution">
    <text evidence="3">The sequence shown here is derived from an EMBL/GenBank/DDBJ whole genome shotgun (WGS) entry which is preliminary data.</text>
</comment>
<evidence type="ECO:0008006" key="5">
    <source>
        <dbReference type="Google" id="ProtNLM"/>
    </source>
</evidence>
<feature type="signal peptide" evidence="2">
    <location>
        <begin position="1"/>
        <end position="26"/>
    </location>
</feature>
<organism evidence="3 4">
    <name type="scientific">Comamonas testosteroni (strain DSM 14576 / KF-1)</name>
    <name type="common">Pseudomonas testosteroni</name>
    <dbReference type="NCBI Taxonomy" id="399795"/>
    <lineage>
        <taxon>Bacteria</taxon>
        <taxon>Pseudomonadati</taxon>
        <taxon>Pseudomonadota</taxon>
        <taxon>Betaproteobacteria</taxon>
        <taxon>Burkholderiales</taxon>
        <taxon>Comamonadaceae</taxon>
        <taxon>Comamonas</taxon>
    </lineage>
</organism>